<dbReference type="InterPro" id="IPR038108">
    <property type="entry name" value="RPN13_DEUBAD_sf"/>
</dbReference>
<dbReference type="InterPro" id="IPR006773">
    <property type="entry name" value="Rpn13/ADRM1"/>
</dbReference>
<name>A0A0U1LRD0_TALIS</name>
<feature type="domain" description="Pru" evidence="7">
    <location>
        <begin position="2"/>
        <end position="132"/>
    </location>
</feature>
<dbReference type="InterPro" id="IPR044868">
    <property type="entry name" value="Rpn13/ADRM1_Pru"/>
</dbReference>
<sequence>MSIAAPIITFKAGICDLDTSTSPYQVKPKSTPGYIYLYSEDDLVHFCWRPRSAPLTDPELDLVMVPSDGSFTPYQSTPPTNGRIYVLKFSSSSQRYLFWLQSKSQHERGDLSWFSLRDLKLGEIVNNLLQGEEVDVQQEIANLPHNGSGDGDDDATMEDVEGTHQSSDHRGSGSGGAGLDATGGDIREEGEESREGGADGGRAATVPQSDPSSMIQGLLQSFQGNQNTQGQASENLFTTLADLLSPSSTIAMVEAADDNKVDNLLNFLPPSLLLLAQGIDDLPASEVSDETAQAILLSLDLGKKKDILKRVLRSPQFTQSLASLTVALRDGGLPSISEALQIKVENGGFVRRGGVPLGGGDAVAAFVQGVREHVTEKGSGLGESDQQQQ</sequence>
<evidence type="ECO:0000256" key="4">
    <source>
        <dbReference type="ARBA" id="ARBA00022942"/>
    </source>
</evidence>
<dbReference type="EMBL" id="CVMT01000002">
    <property type="protein sequence ID" value="CRG85007.1"/>
    <property type="molecule type" value="Genomic_DNA"/>
</dbReference>
<evidence type="ECO:0000256" key="1">
    <source>
        <dbReference type="ARBA" id="ARBA00004123"/>
    </source>
</evidence>
<dbReference type="OrthoDB" id="340431at2759"/>
<keyword evidence="5" id="KW-0539">Nucleus</keyword>
<proteinExistence type="predicted"/>
<dbReference type="Gene3D" id="2.30.29.70">
    <property type="entry name" value="Proteasomal ubiquitin receptor Rpn13/ADRM1"/>
    <property type="match status" value="1"/>
</dbReference>
<evidence type="ECO:0000259" key="7">
    <source>
        <dbReference type="PROSITE" id="PS51917"/>
    </source>
</evidence>
<dbReference type="GO" id="GO:0061133">
    <property type="term" value="F:endopeptidase activator activity"/>
    <property type="evidence" value="ECO:0007669"/>
    <property type="project" value="TreeGrafter"/>
</dbReference>
<dbReference type="FunFam" id="1.10.2020.20:FF:000004">
    <property type="entry name" value="WGS project CABT00000000 data, contig 2.6"/>
    <property type="match status" value="1"/>
</dbReference>
<evidence type="ECO:0000313" key="9">
    <source>
        <dbReference type="Proteomes" id="UP000054383"/>
    </source>
</evidence>
<comment type="subcellular location">
    <subcellularLocation>
        <location evidence="2">Cytoplasm</location>
    </subcellularLocation>
    <subcellularLocation>
        <location evidence="1">Nucleus</location>
    </subcellularLocation>
</comment>
<evidence type="ECO:0000256" key="6">
    <source>
        <dbReference type="SAM" id="MobiDB-lite"/>
    </source>
</evidence>
<protein>
    <submittedName>
        <fullName evidence="8">Proteasomal ubiquitin receptor ADRM1-A</fullName>
    </submittedName>
</protein>
<keyword evidence="8" id="KW-0675">Receptor</keyword>
<gene>
    <name evidence="8" type="ORF">PISL3812_02162</name>
</gene>
<accession>A0A0U1LRD0</accession>
<evidence type="ECO:0000256" key="2">
    <source>
        <dbReference type="ARBA" id="ARBA00004496"/>
    </source>
</evidence>
<dbReference type="AlphaFoldDB" id="A0A0U1LRD0"/>
<dbReference type="GO" id="GO:0008541">
    <property type="term" value="C:proteasome regulatory particle, lid subcomplex"/>
    <property type="evidence" value="ECO:0007669"/>
    <property type="project" value="TreeGrafter"/>
</dbReference>
<dbReference type="GO" id="GO:0070628">
    <property type="term" value="F:proteasome binding"/>
    <property type="evidence" value="ECO:0007669"/>
    <property type="project" value="TreeGrafter"/>
</dbReference>
<dbReference type="GO" id="GO:0005737">
    <property type="term" value="C:cytoplasm"/>
    <property type="evidence" value="ECO:0007669"/>
    <property type="project" value="UniProtKB-SubCell"/>
</dbReference>
<dbReference type="OMA" id="RSPQFMQ"/>
<dbReference type="PANTHER" id="PTHR12225:SF0">
    <property type="entry name" value="PROTEASOMAL UBIQUITIN RECEPTOR ADRM1"/>
    <property type="match status" value="1"/>
</dbReference>
<reference evidence="8 9" key="1">
    <citation type="submission" date="2015-04" db="EMBL/GenBank/DDBJ databases">
        <authorList>
            <person name="Syromyatnikov M.Y."/>
            <person name="Popov V.N."/>
        </authorList>
    </citation>
    <scope>NUCLEOTIDE SEQUENCE [LARGE SCALE GENOMIC DNA]</scope>
    <source>
        <strain evidence="8">WF-38-12</strain>
    </source>
</reference>
<dbReference type="STRING" id="28573.A0A0U1LRD0"/>
<feature type="region of interest" description="Disordered" evidence="6">
    <location>
        <begin position="142"/>
        <end position="212"/>
    </location>
</feature>
<evidence type="ECO:0000313" key="8">
    <source>
        <dbReference type="EMBL" id="CRG85007.1"/>
    </source>
</evidence>
<feature type="compositionally biased region" description="Acidic residues" evidence="6">
    <location>
        <begin position="150"/>
        <end position="160"/>
    </location>
</feature>
<evidence type="ECO:0000256" key="3">
    <source>
        <dbReference type="ARBA" id="ARBA00022490"/>
    </source>
</evidence>
<dbReference type="InterPro" id="IPR038633">
    <property type="entry name" value="Rpn13/ADRM1_Pru_sf"/>
</dbReference>
<dbReference type="Pfam" id="PF04683">
    <property type="entry name" value="Rpn13_ADRM1_Pru"/>
    <property type="match status" value="1"/>
</dbReference>
<keyword evidence="3" id="KW-0963">Cytoplasm</keyword>
<dbReference type="Proteomes" id="UP000054383">
    <property type="component" value="Unassembled WGS sequence"/>
</dbReference>
<dbReference type="GO" id="GO:0005634">
    <property type="term" value="C:nucleus"/>
    <property type="evidence" value="ECO:0007669"/>
    <property type="project" value="UniProtKB-SubCell"/>
</dbReference>
<keyword evidence="4" id="KW-0647">Proteasome</keyword>
<dbReference type="PANTHER" id="PTHR12225">
    <property type="entry name" value="ADHESION REGULATING MOLECULE 1 110 KDA CELL MEMBRANE GLYCOPROTEIN"/>
    <property type="match status" value="1"/>
</dbReference>
<keyword evidence="9" id="KW-1185">Reference proteome</keyword>
<organism evidence="8 9">
    <name type="scientific">Talaromyces islandicus</name>
    <name type="common">Penicillium islandicum</name>
    <dbReference type="NCBI Taxonomy" id="28573"/>
    <lineage>
        <taxon>Eukaryota</taxon>
        <taxon>Fungi</taxon>
        <taxon>Dikarya</taxon>
        <taxon>Ascomycota</taxon>
        <taxon>Pezizomycotina</taxon>
        <taxon>Eurotiomycetes</taxon>
        <taxon>Eurotiomycetidae</taxon>
        <taxon>Eurotiales</taxon>
        <taxon>Trichocomaceae</taxon>
        <taxon>Talaromyces</taxon>
        <taxon>Talaromyces sect. Islandici</taxon>
    </lineage>
</organism>
<evidence type="ECO:0000256" key="5">
    <source>
        <dbReference type="ARBA" id="ARBA00023242"/>
    </source>
</evidence>
<dbReference type="Gene3D" id="1.10.2020.20">
    <property type="match status" value="1"/>
</dbReference>
<dbReference type="PROSITE" id="PS51917">
    <property type="entry name" value="PRU"/>
    <property type="match status" value="1"/>
</dbReference>